<dbReference type="EMBL" id="BLLF01000214">
    <property type="protein sequence ID" value="GFH09169.1"/>
    <property type="molecule type" value="Genomic_DNA"/>
</dbReference>
<dbReference type="Proteomes" id="UP000485058">
    <property type="component" value="Unassembled WGS sequence"/>
</dbReference>
<accession>A0A699YS98</accession>
<comment type="caution">
    <text evidence="1">The sequence shown here is derived from an EMBL/GenBank/DDBJ whole genome shotgun (WGS) entry which is preliminary data.</text>
</comment>
<dbReference type="GO" id="GO:0009941">
    <property type="term" value="C:chloroplast envelope"/>
    <property type="evidence" value="ECO:0007669"/>
    <property type="project" value="TreeGrafter"/>
</dbReference>
<name>A0A699YS98_HAELA</name>
<dbReference type="AlphaFoldDB" id="A0A699YS98"/>
<keyword evidence="2" id="KW-1185">Reference proteome</keyword>
<gene>
    <name evidence="1" type="ORF">HaLaN_04266</name>
</gene>
<protein>
    <submittedName>
        <fullName evidence="1">Uncharacterized protein</fullName>
    </submittedName>
</protein>
<dbReference type="PANTHER" id="PTHR47380:SF4">
    <property type="entry name" value="OS02G0533000 PROTEIN"/>
    <property type="match status" value="1"/>
</dbReference>
<dbReference type="PANTHER" id="PTHR47380">
    <property type="entry name" value="OS02G0533000 PROTEIN"/>
    <property type="match status" value="1"/>
</dbReference>
<dbReference type="InterPro" id="IPR044200">
    <property type="entry name" value="At5g03900-like"/>
</dbReference>
<sequence length="61" mass="6360">MAPFLDPPAVDPQALASGSAAYSDESFVLPALIRFGGEPFVDEGSGALLYRFPALQTTSVT</sequence>
<feature type="non-terminal residue" evidence="1">
    <location>
        <position position="1"/>
    </location>
</feature>
<feature type="non-terminal residue" evidence="1">
    <location>
        <position position="61"/>
    </location>
</feature>
<proteinExistence type="predicted"/>
<reference evidence="1 2" key="1">
    <citation type="submission" date="2020-02" db="EMBL/GenBank/DDBJ databases">
        <title>Draft genome sequence of Haematococcus lacustris strain NIES-144.</title>
        <authorList>
            <person name="Morimoto D."/>
            <person name="Nakagawa S."/>
            <person name="Yoshida T."/>
            <person name="Sawayama S."/>
        </authorList>
    </citation>
    <scope>NUCLEOTIDE SEQUENCE [LARGE SCALE GENOMIC DNA]</scope>
    <source>
        <strain evidence="1 2">NIES-144</strain>
    </source>
</reference>
<organism evidence="1 2">
    <name type="scientific">Haematococcus lacustris</name>
    <name type="common">Green alga</name>
    <name type="synonym">Haematococcus pluvialis</name>
    <dbReference type="NCBI Taxonomy" id="44745"/>
    <lineage>
        <taxon>Eukaryota</taxon>
        <taxon>Viridiplantae</taxon>
        <taxon>Chlorophyta</taxon>
        <taxon>core chlorophytes</taxon>
        <taxon>Chlorophyceae</taxon>
        <taxon>CS clade</taxon>
        <taxon>Chlamydomonadales</taxon>
        <taxon>Haematococcaceae</taxon>
        <taxon>Haematococcus</taxon>
    </lineage>
</organism>
<evidence type="ECO:0000313" key="2">
    <source>
        <dbReference type="Proteomes" id="UP000485058"/>
    </source>
</evidence>
<evidence type="ECO:0000313" key="1">
    <source>
        <dbReference type="EMBL" id="GFH09169.1"/>
    </source>
</evidence>